<evidence type="ECO:0000313" key="4">
    <source>
        <dbReference type="Proteomes" id="UP001056201"/>
    </source>
</evidence>
<dbReference type="PANTHER" id="PTHR42928">
    <property type="entry name" value="TRICARBOXYLATE-BINDING PROTEIN"/>
    <property type="match status" value="1"/>
</dbReference>
<sequence>MCRDLPALPRRQLLLAGLATALPAWAQSAAWPHKSLRLVVAFPPGGLADVMCRVVQPTLAAALGQTLVVDNRAGAAGNLAASEVVANGKDGHSLLVTTSTTESVNPAMFARMPVDFDKDLQPVGQLANSLLFLIARPGLPVNTLKDLVAHAKAHPDTLSYGSAGVGTTPHLAGELFKQAAGITAAHVPYRGAAPAIQDVMAGQVDFAFAPGTVLPSMKAGKLKVLAVASRQRSSSAPTIPTFEELGYADVVADTRFGVYAPAGLPAAAVELFNRELNKALALPETQRRFTELGADAVPLTPAAYRGVVQAETRLFRGIVKARGITAE</sequence>
<accession>A0ABY4RYR1</accession>
<name>A0ABY4RYR1_AQUTE</name>
<feature type="chain" id="PRO_5046368210" evidence="2">
    <location>
        <begin position="27"/>
        <end position="327"/>
    </location>
</feature>
<dbReference type="Gene3D" id="3.40.190.150">
    <property type="entry name" value="Bordetella uptake gene, domain 1"/>
    <property type="match status" value="1"/>
</dbReference>
<keyword evidence="2" id="KW-0732">Signal</keyword>
<dbReference type="InterPro" id="IPR042100">
    <property type="entry name" value="Bug_dom1"/>
</dbReference>
<dbReference type="Pfam" id="PF03401">
    <property type="entry name" value="TctC"/>
    <property type="match status" value="1"/>
</dbReference>
<dbReference type="Gene3D" id="3.40.190.10">
    <property type="entry name" value="Periplasmic binding protein-like II"/>
    <property type="match status" value="1"/>
</dbReference>
<dbReference type="EMBL" id="CP097635">
    <property type="protein sequence ID" value="URI05933.1"/>
    <property type="molecule type" value="Genomic_DNA"/>
</dbReference>
<evidence type="ECO:0000313" key="3">
    <source>
        <dbReference type="EMBL" id="URI05933.1"/>
    </source>
</evidence>
<protein>
    <submittedName>
        <fullName evidence="3">Tripartite tricarboxylate transporter substrate binding protein</fullName>
    </submittedName>
</protein>
<organism evidence="3 4">
    <name type="scientific">Aquincola tertiaricarbonis</name>
    <dbReference type="NCBI Taxonomy" id="391953"/>
    <lineage>
        <taxon>Bacteria</taxon>
        <taxon>Pseudomonadati</taxon>
        <taxon>Pseudomonadota</taxon>
        <taxon>Betaproteobacteria</taxon>
        <taxon>Burkholderiales</taxon>
        <taxon>Sphaerotilaceae</taxon>
        <taxon>Aquincola</taxon>
    </lineage>
</organism>
<dbReference type="SUPFAM" id="SSF53850">
    <property type="entry name" value="Periplasmic binding protein-like II"/>
    <property type="match status" value="1"/>
</dbReference>
<proteinExistence type="inferred from homology"/>
<dbReference type="PIRSF" id="PIRSF017082">
    <property type="entry name" value="YflP"/>
    <property type="match status" value="1"/>
</dbReference>
<feature type="signal peptide" evidence="2">
    <location>
        <begin position="1"/>
        <end position="26"/>
    </location>
</feature>
<dbReference type="RefSeq" id="WP_250194198.1">
    <property type="nucleotide sequence ID" value="NZ_CP097635.1"/>
</dbReference>
<dbReference type="Proteomes" id="UP001056201">
    <property type="component" value="Chromosome 1"/>
</dbReference>
<gene>
    <name evidence="3" type="ORF">MW290_08255</name>
</gene>
<comment type="similarity">
    <text evidence="1">Belongs to the UPF0065 (bug) family.</text>
</comment>
<keyword evidence="4" id="KW-1185">Reference proteome</keyword>
<dbReference type="CDD" id="cd07012">
    <property type="entry name" value="PBP2_Bug_TTT"/>
    <property type="match status" value="1"/>
</dbReference>
<dbReference type="InterPro" id="IPR005064">
    <property type="entry name" value="BUG"/>
</dbReference>
<dbReference type="PANTHER" id="PTHR42928:SF5">
    <property type="entry name" value="BLR1237 PROTEIN"/>
    <property type="match status" value="1"/>
</dbReference>
<reference evidence="3" key="1">
    <citation type="submission" date="2022-05" db="EMBL/GenBank/DDBJ databases">
        <title>An RpoN-dependent PEP-CTERM gene is involved in floc formation of an Aquincola tertiaricarbonis strain.</title>
        <authorList>
            <person name="Qiu D."/>
            <person name="Xia M."/>
        </authorList>
    </citation>
    <scope>NUCLEOTIDE SEQUENCE</scope>
    <source>
        <strain evidence="3">RN12</strain>
    </source>
</reference>
<evidence type="ECO:0000256" key="1">
    <source>
        <dbReference type="ARBA" id="ARBA00006987"/>
    </source>
</evidence>
<evidence type="ECO:0000256" key="2">
    <source>
        <dbReference type="SAM" id="SignalP"/>
    </source>
</evidence>